<protein>
    <submittedName>
        <fullName evidence="3">CCC motif membrane protein</fullName>
    </submittedName>
</protein>
<dbReference type="Proteomes" id="UP001336835">
    <property type="component" value="Unassembled WGS sequence"/>
</dbReference>
<feature type="transmembrane region" description="Helical" evidence="2">
    <location>
        <begin position="108"/>
        <end position="133"/>
    </location>
</feature>
<feature type="transmembrane region" description="Helical" evidence="2">
    <location>
        <begin position="51"/>
        <end position="80"/>
    </location>
</feature>
<evidence type="ECO:0000313" key="3">
    <source>
        <dbReference type="EMBL" id="MEE1947157.1"/>
    </source>
</evidence>
<dbReference type="Pfam" id="PF07666">
    <property type="entry name" value="MpPF26"/>
    <property type="match status" value="1"/>
</dbReference>
<name>A0ABU7ICE7_9SPHI</name>
<keyword evidence="2" id="KW-1133">Transmembrane helix</keyword>
<comment type="caution">
    <text evidence="3">The sequence shown here is derived from an EMBL/GenBank/DDBJ whole genome shotgun (WGS) entry which is preliminary data.</text>
</comment>
<evidence type="ECO:0000256" key="1">
    <source>
        <dbReference type="SAM" id="MobiDB-lite"/>
    </source>
</evidence>
<feature type="region of interest" description="Disordered" evidence="1">
    <location>
        <begin position="1"/>
        <end position="34"/>
    </location>
</feature>
<organism evidence="3 4">
    <name type="scientific">Pedobacter albus</name>
    <dbReference type="NCBI Taxonomy" id="3113905"/>
    <lineage>
        <taxon>Bacteria</taxon>
        <taxon>Pseudomonadati</taxon>
        <taxon>Bacteroidota</taxon>
        <taxon>Sphingobacteriia</taxon>
        <taxon>Sphingobacteriales</taxon>
        <taxon>Sphingobacteriaceae</taxon>
        <taxon>Pedobacter</taxon>
    </lineage>
</organism>
<dbReference type="InterPro" id="IPR011655">
    <property type="entry name" value="MpPF26"/>
</dbReference>
<evidence type="ECO:0000313" key="4">
    <source>
        <dbReference type="Proteomes" id="UP001336835"/>
    </source>
</evidence>
<keyword evidence="2" id="KW-0472">Membrane</keyword>
<keyword evidence="4" id="KW-1185">Reference proteome</keyword>
<sequence>MSEEQLAPQENPVPQQSTPPPPPPPQTPFPPNNGGFGNFGGMQQSLPNATAVLVLGILSIVTCCCYGVLGVILAVIALVLSKKDRQLYAMNVGAYTESSYKNLNAGRVCAIIGLILSILDLLMYIALFAMFGFGVVKNPEALQEAIRSLQ</sequence>
<evidence type="ECO:0000256" key="2">
    <source>
        <dbReference type="SAM" id="Phobius"/>
    </source>
</evidence>
<keyword evidence="2" id="KW-0812">Transmembrane</keyword>
<dbReference type="EMBL" id="JAZDQT010000003">
    <property type="protein sequence ID" value="MEE1947157.1"/>
    <property type="molecule type" value="Genomic_DNA"/>
</dbReference>
<dbReference type="NCBIfam" id="NF040945">
    <property type="entry name" value="CCC_membrane"/>
    <property type="match status" value="1"/>
</dbReference>
<gene>
    <name evidence="3" type="ORF">VRU48_18670</name>
</gene>
<feature type="compositionally biased region" description="Pro residues" evidence="1">
    <location>
        <begin position="17"/>
        <end position="31"/>
    </location>
</feature>
<proteinExistence type="predicted"/>
<dbReference type="RefSeq" id="WP_330109441.1">
    <property type="nucleotide sequence ID" value="NZ_JAZDQT010000003.1"/>
</dbReference>
<accession>A0ABU7ICE7</accession>
<reference evidence="3 4" key="1">
    <citation type="submission" date="2024-01" db="EMBL/GenBank/DDBJ databases">
        <title>Pedobacter sp. nov., isolated from fresh soil.</title>
        <authorList>
            <person name="Le N.T.T."/>
        </authorList>
    </citation>
    <scope>NUCLEOTIDE SEQUENCE [LARGE SCALE GENOMIC DNA]</scope>
    <source>
        <strain evidence="3 4">KR3-3</strain>
    </source>
</reference>